<keyword evidence="3 8" id="KW-1003">Cell membrane</keyword>
<comment type="function">
    <text evidence="8">The phosphoenolpyruvate-dependent sugar phosphotransferase system (PTS), a major carbohydrate active -transport system, catalyzes the phosphorylation of incoming sugar substrates concomitant with their translocation across the cell membrane.</text>
</comment>
<evidence type="ECO:0000313" key="12">
    <source>
        <dbReference type="Proteomes" id="UP000826550"/>
    </source>
</evidence>
<keyword evidence="12" id="KW-1185">Reference proteome</keyword>
<protein>
    <recommendedName>
        <fullName evidence="8">Permease IIC component</fullName>
    </recommendedName>
</protein>
<dbReference type="RefSeq" id="WP_220219961.1">
    <property type="nucleotide sequence ID" value="NZ_CP048268.1"/>
</dbReference>
<dbReference type="Pfam" id="PF02378">
    <property type="entry name" value="PTS_EIIC"/>
    <property type="match status" value="1"/>
</dbReference>
<evidence type="ECO:0000256" key="2">
    <source>
        <dbReference type="ARBA" id="ARBA00022448"/>
    </source>
</evidence>
<feature type="transmembrane region" description="Helical" evidence="9">
    <location>
        <begin position="227"/>
        <end position="252"/>
    </location>
</feature>
<dbReference type="PIRSF" id="PIRSF006351">
    <property type="entry name" value="PTS_EIIC-Cellobiose"/>
    <property type="match status" value="1"/>
</dbReference>
<evidence type="ECO:0000256" key="3">
    <source>
        <dbReference type="ARBA" id="ARBA00022475"/>
    </source>
</evidence>
<evidence type="ECO:0000256" key="7">
    <source>
        <dbReference type="ARBA" id="ARBA00023136"/>
    </source>
</evidence>
<evidence type="ECO:0000256" key="5">
    <source>
        <dbReference type="ARBA" id="ARBA00022692"/>
    </source>
</evidence>
<dbReference type="Proteomes" id="UP000826550">
    <property type="component" value="Chromosome"/>
</dbReference>
<dbReference type="PROSITE" id="PS51105">
    <property type="entry name" value="PTS_EIIC_TYPE_3"/>
    <property type="match status" value="1"/>
</dbReference>
<feature type="domain" description="PTS EIIC type-3" evidence="10">
    <location>
        <begin position="5"/>
        <end position="414"/>
    </location>
</feature>
<dbReference type="PANTHER" id="PTHR33989">
    <property type="match status" value="1"/>
</dbReference>
<accession>A0ABX8W605</accession>
<feature type="transmembrane region" description="Helical" evidence="9">
    <location>
        <begin position="177"/>
        <end position="201"/>
    </location>
</feature>
<dbReference type="EMBL" id="CP048268">
    <property type="protein sequence ID" value="QYN53196.1"/>
    <property type="molecule type" value="Genomic_DNA"/>
</dbReference>
<name>A0ABX8W605_9LACO</name>
<evidence type="ECO:0000313" key="11">
    <source>
        <dbReference type="EMBL" id="QYN53196.1"/>
    </source>
</evidence>
<evidence type="ECO:0000259" key="10">
    <source>
        <dbReference type="PROSITE" id="PS51105"/>
    </source>
</evidence>
<feature type="transmembrane region" description="Helical" evidence="9">
    <location>
        <begin position="360"/>
        <end position="378"/>
    </location>
</feature>
<gene>
    <name evidence="11" type="ORF">GYM71_07065</name>
</gene>
<reference evidence="11 12" key="1">
    <citation type="submission" date="2020-01" db="EMBL/GenBank/DDBJ databases">
        <title>Vast differences in strain-level diversity in the gut microbiota of two closely related honey bee species.</title>
        <authorList>
            <person name="Ellegaard K.M."/>
            <person name="Suenami S."/>
            <person name="Miyazaki R."/>
            <person name="Engel P."/>
        </authorList>
    </citation>
    <scope>NUCLEOTIDE SEQUENCE [LARGE SCALE GENOMIC DNA]</scope>
    <source>
        <strain evidence="11 12">ESL0416</strain>
    </source>
</reference>
<feature type="transmembrane region" description="Helical" evidence="9">
    <location>
        <begin position="135"/>
        <end position="156"/>
    </location>
</feature>
<keyword evidence="2 8" id="KW-0813">Transport</keyword>
<feature type="transmembrane region" description="Helical" evidence="9">
    <location>
        <begin position="330"/>
        <end position="353"/>
    </location>
</feature>
<dbReference type="InterPro" id="IPR004796">
    <property type="entry name" value="PTS_IIC_cello"/>
</dbReference>
<evidence type="ECO:0000256" key="1">
    <source>
        <dbReference type="ARBA" id="ARBA00004651"/>
    </source>
</evidence>
<keyword evidence="4 8" id="KW-0762">Sugar transport</keyword>
<keyword evidence="6 9" id="KW-1133">Transmembrane helix</keyword>
<feature type="transmembrane region" description="Helical" evidence="9">
    <location>
        <begin position="69"/>
        <end position="90"/>
    </location>
</feature>
<evidence type="ECO:0000256" key="6">
    <source>
        <dbReference type="ARBA" id="ARBA00022989"/>
    </source>
</evidence>
<dbReference type="InterPro" id="IPR004501">
    <property type="entry name" value="PTS_EIIC_3"/>
</dbReference>
<evidence type="ECO:0000256" key="4">
    <source>
        <dbReference type="ARBA" id="ARBA00022597"/>
    </source>
</evidence>
<keyword evidence="7 8" id="KW-0472">Membrane</keyword>
<feature type="transmembrane region" description="Helical" evidence="9">
    <location>
        <begin position="30"/>
        <end position="49"/>
    </location>
</feature>
<keyword evidence="5 9" id="KW-0812">Transmembrane</keyword>
<proteinExistence type="predicted"/>
<dbReference type="PANTHER" id="PTHR33989:SF4">
    <property type="entry name" value="PTS SYSTEM N,N'-DIACETYLCHITOBIOSE-SPECIFIC EIIC COMPONENT"/>
    <property type="match status" value="1"/>
</dbReference>
<comment type="subcellular location">
    <subcellularLocation>
        <location evidence="1">Cell membrane</location>
        <topology evidence="1">Multi-pass membrane protein</topology>
    </subcellularLocation>
</comment>
<organism evidence="11 12">
    <name type="scientific">Lactobacillus panisapium</name>
    <dbReference type="NCBI Taxonomy" id="2012495"/>
    <lineage>
        <taxon>Bacteria</taxon>
        <taxon>Bacillati</taxon>
        <taxon>Bacillota</taxon>
        <taxon>Bacilli</taxon>
        <taxon>Lactobacillales</taxon>
        <taxon>Lactobacillaceae</taxon>
        <taxon>Lactobacillus</taxon>
    </lineage>
</organism>
<dbReference type="InterPro" id="IPR051088">
    <property type="entry name" value="PTS_Sugar-EIIC/EIIB"/>
</dbReference>
<feature type="transmembrane region" description="Helical" evidence="9">
    <location>
        <begin position="398"/>
        <end position="415"/>
    </location>
</feature>
<feature type="transmembrane region" description="Helical" evidence="9">
    <location>
        <begin position="97"/>
        <end position="115"/>
    </location>
</feature>
<feature type="transmembrane region" description="Helical" evidence="9">
    <location>
        <begin position="290"/>
        <end position="310"/>
    </location>
</feature>
<sequence>MSNYINQKIVPSVIKFSNTKIIKALKDGMMFVLPFLIVGSLFMLLANIPVPAVANAITASGWAAIFNQIYQSSFSLMAIFATVGIAYTYIKNEQIDSPFSGSLAALSAFIMVLPPDIKPKAGQIIPNVISKTWTAGQGMICAIIIGLLAGYIYSFCVKKNWRIKLPAGVPPAVASSFMALIPTGAVLIVAGAICACFTFLAKTSFAELIYSAIQVPLQGVTDSLGGVVIMTIVMSLLWWCGVHGGAICGAILTPILQSNMSANQAILATGKKLTIANGGHIFTQQFWDNYLCMTGAGIVMGLVIYMTFFAKSSTLKELGKLSLFPNIFNINEPVIFGVPIVMNLYLLVPFVLFPTLVGIFSYWLMAIGVLPLFSGVMVPWTTPPIISGFLIGGWRTALWQFVIIALSAIVYWPFIKKYDQVLLQQQQSEE</sequence>
<dbReference type="InterPro" id="IPR003352">
    <property type="entry name" value="PTS_EIIC"/>
</dbReference>
<evidence type="ECO:0000256" key="9">
    <source>
        <dbReference type="SAM" id="Phobius"/>
    </source>
</evidence>
<evidence type="ECO:0000256" key="8">
    <source>
        <dbReference type="PIRNR" id="PIRNR006351"/>
    </source>
</evidence>
<dbReference type="NCBIfam" id="TIGR00410">
    <property type="entry name" value="lacE"/>
    <property type="match status" value="1"/>
</dbReference>